<evidence type="ECO:0000256" key="4">
    <source>
        <dbReference type="ARBA" id="ARBA00022670"/>
    </source>
</evidence>
<evidence type="ECO:0000313" key="14">
    <source>
        <dbReference type="EMBL" id="SSA33968.1"/>
    </source>
</evidence>
<dbReference type="GO" id="GO:0008237">
    <property type="term" value="F:metallopeptidase activity"/>
    <property type="evidence" value="ECO:0007669"/>
    <property type="project" value="UniProtKB-KW"/>
</dbReference>
<keyword evidence="10" id="KW-0482">Metalloprotease</keyword>
<evidence type="ECO:0000313" key="15">
    <source>
        <dbReference type="Proteomes" id="UP000250028"/>
    </source>
</evidence>
<evidence type="ECO:0000256" key="9">
    <source>
        <dbReference type="ARBA" id="ARBA00022989"/>
    </source>
</evidence>
<evidence type="ECO:0000256" key="11">
    <source>
        <dbReference type="ARBA" id="ARBA00023136"/>
    </source>
</evidence>
<feature type="transmembrane region" description="Helical" evidence="12">
    <location>
        <begin position="151"/>
        <end position="174"/>
    </location>
</feature>
<dbReference type="InterPro" id="IPR008915">
    <property type="entry name" value="Peptidase_M50"/>
</dbReference>
<gene>
    <name evidence="14" type="ORF">SAMN04489750_1265</name>
</gene>
<comment type="similarity">
    <text evidence="3">Belongs to the peptidase M50B family.</text>
</comment>
<keyword evidence="8" id="KW-0862">Zinc</keyword>
<dbReference type="GO" id="GO:0046872">
    <property type="term" value="F:metal ion binding"/>
    <property type="evidence" value="ECO:0007669"/>
    <property type="project" value="UniProtKB-KW"/>
</dbReference>
<feature type="transmembrane region" description="Helical" evidence="12">
    <location>
        <begin position="53"/>
        <end position="73"/>
    </location>
</feature>
<dbReference type="RefSeq" id="WP_109684597.1">
    <property type="nucleotide sequence ID" value="NZ_QGDN01000001.1"/>
</dbReference>
<proteinExistence type="inferred from homology"/>
<dbReference type="GO" id="GO:0006508">
    <property type="term" value="P:proteolysis"/>
    <property type="evidence" value="ECO:0007669"/>
    <property type="project" value="UniProtKB-KW"/>
</dbReference>
<evidence type="ECO:0000256" key="10">
    <source>
        <dbReference type="ARBA" id="ARBA00023049"/>
    </source>
</evidence>
<keyword evidence="15" id="KW-1185">Reference proteome</keyword>
<sequence length="381" mass="39309">MASAAQAPGLRIGSLRGAPVYIGRSWPIIAIIIIFTFGPQVTNLRPDLGTSGYLVAAAFAILLLLSVLVHEAAHALVAQARGMAVHQVVADAWGGHTSFDQDDTSPATGALVAVVGPLANAVLAVIGWLVLQMQGDGSAVTRFDPISVPTLLLSAFVWANGFVAVFNLLPGLPLDGGYLVSSLVWAATGSRSKGSVVAGWCGRIVAVLAVLWAIGLPLLHGQQPSMITTVWAIMIGGFLWFGAGAAINRGQAEQVLGKVQVGQLLRPVFIATGQTPLSSLPQNADIAVTAPDGTPWGVVPAEIATQVRASQPGLAVESAALRQPQPWVAQVDDPQADVSQLVRVYQASGGAASHLLVVNGTGQLLGIVRAEDLRVALNAVA</sequence>
<feature type="transmembrane region" description="Helical" evidence="12">
    <location>
        <begin position="21"/>
        <end position="41"/>
    </location>
</feature>
<organism evidence="14 15">
    <name type="scientific">Branchiibius hedensis</name>
    <dbReference type="NCBI Taxonomy" id="672460"/>
    <lineage>
        <taxon>Bacteria</taxon>
        <taxon>Bacillati</taxon>
        <taxon>Actinomycetota</taxon>
        <taxon>Actinomycetes</taxon>
        <taxon>Micrococcales</taxon>
        <taxon>Dermacoccaceae</taxon>
        <taxon>Branchiibius</taxon>
    </lineage>
</organism>
<evidence type="ECO:0000256" key="3">
    <source>
        <dbReference type="ARBA" id="ARBA00007931"/>
    </source>
</evidence>
<keyword evidence="9 12" id="KW-1133">Transmembrane helix</keyword>
<feature type="transmembrane region" description="Helical" evidence="12">
    <location>
        <begin position="110"/>
        <end position="131"/>
    </location>
</feature>
<keyword evidence="11 12" id="KW-0472">Membrane</keyword>
<evidence type="ECO:0000256" key="7">
    <source>
        <dbReference type="ARBA" id="ARBA00022801"/>
    </source>
</evidence>
<dbReference type="Pfam" id="PF02163">
    <property type="entry name" value="Peptidase_M50"/>
    <property type="match status" value="1"/>
</dbReference>
<evidence type="ECO:0000256" key="5">
    <source>
        <dbReference type="ARBA" id="ARBA00022692"/>
    </source>
</evidence>
<keyword evidence="5 12" id="KW-0812">Transmembrane</keyword>
<feature type="transmembrane region" description="Helical" evidence="12">
    <location>
        <begin position="195"/>
        <end position="214"/>
    </location>
</feature>
<dbReference type="OrthoDB" id="9781963at2"/>
<dbReference type="PANTHER" id="PTHR39188">
    <property type="entry name" value="MEMBRANE-ASSOCIATED ZINC METALLOPROTEASE M50B"/>
    <property type="match status" value="1"/>
</dbReference>
<evidence type="ECO:0000259" key="13">
    <source>
        <dbReference type="Pfam" id="PF02163"/>
    </source>
</evidence>
<evidence type="ECO:0000256" key="1">
    <source>
        <dbReference type="ARBA" id="ARBA00001947"/>
    </source>
</evidence>
<protein>
    <submittedName>
        <fullName evidence="14">Zn-dependent protease (Includes SpoIVFB)</fullName>
    </submittedName>
</protein>
<keyword evidence="6" id="KW-0479">Metal-binding</keyword>
<feature type="transmembrane region" description="Helical" evidence="12">
    <location>
        <begin position="226"/>
        <end position="247"/>
    </location>
</feature>
<name>A0A2Y8ZRL0_9MICO</name>
<feature type="domain" description="Peptidase M50" evidence="13">
    <location>
        <begin position="58"/>
        <end position="199"/>
    </location>
</feature>
<dbReference type="GO" id="GO:0016020">
    <property type="term" value="C:membrane"/>
    <property type="evidence" value="ECO:0007669"/>
    <property type="project" value="UniProtKB-SubCell"/>
</dbReference>
<evidence type="ECO:0000256" key="6">
    <source>
        <dbReference type="ARBA" id="ARBA00022723"/>
    </source>
</evidence>
<dbReference type="AlphaFoldDB" id="A0A2Y8ZRL0"/>
<reference evidence="15" key="1">
    <citation type="submission" date="2016-10" db="EMBL/GenBank/DDBJ databases">
        <authorList>
            <person name="Varghese N."/>
            <person name="Submissions S."/>
        </authorList>
    </citation>
    <scope>NUCLEOTIDE SEQUENCE [LARGE SCALE GENOMIC DNA]</scope>
    <source>
        <strain evidence="15">DSM 22951</strain>
    </source>
</reference>
<keyword evidence="7" id="KW-0378">Hydrolase</keyword>
<comment type="cofactor">
    <cofactor evidence="1">
        <name>Zn(2+)</name>
        <dbReference type="ChEBI" id="CHEBI:29105"/>
    </cofactor>
</comment>
<accession>A0A2Y8ZRL0</accession>
<dbReference type="EMBL" id="UESZ01000001">
    <property type="protein sequence ID" value="SSA33968.1"/>
    <property type="molecule type" value="Genomic_DNA"/>
</dbReference>
<keyword evidence="4 14" id="KW-0645">Protease</keyword>
<evidence type="ECO:0000256" key="12">
    <source>
        <dbReference type="SAM" id="Phobius"/>
    </source>
</evidence>
<comment type="subcellular location">
    <subcellularLocation>
        <location evidence="2">Membrane</location>
        <topology evidence="2">Multi-pass membrane protein</topology>
    </subcellularLocation>
</comment>
<evidence type="ECO:0000256" key="8">
    <source>
        <dbReference type="ARBA" id="ARBA00022833"/>
    </source>
</evidence>
<dbReference type="Proteomes" id="UP000250028">
    <property type="component" value="Unassembled WGS sequence"/>
</dbReference>
<evidence type="ECO:0000256" key="2">
    <source>
        <dbReference type="ARBA" id="ARBA00004141"/>
    </source>
</evidence>
<dbReference type="PANTHER" id="PTHR39188:SF3">
    <property type="entry name" value="STAGE IV SPORULATION PROTEIN FB"/>
    <property type="match status" value="1"/>
</dbReference>